<feature type="transmembrane region" description="Helical" evidence="1">
    <location>
        <begin position="217"/>
        <end position="235"/>
    </location>
</feature>
<feature type="transmembrane region" description="Helical" evidence="1">
    <location>
        <begin position="368"/>
        <end position="387"/>
    </location>
</feature>
<sequence length="395" mass="41107">MRTAQTLRTFTGMALLSRGFRPFFLGAGVFALAAIAIWPAVFTGTLALPTAFSAIDWHAHEMLFGYGSAVIAGFLLTAIPNWTGRLPVAGATLGSLALLWLMGRCAVLVSGLIGWAVAATVDVAFLAVFTAVVAREIVAAHNTRNLKVAAVVLLLALANLGFHLEAHLTGTADHATRAALALIVFLILLFGGRVVPSFTGNWLAKRGEARRPAPADRWDTAALVVSGVGLAAWVAVPDARVTGAALLAGGAANLWRLGRWRGWRTFPDPLVLVLHAAFLLVALGFLAAGASCFGAILPVDLPPAVGIHVWAIGGIGGMTLAMMTRATLGHVGHALVASKGTQAIYLLVAVALAARVGMAVLPSWSAQLMLAAATAWCMAFAGFLAIYGPMLTRRS</sequence>
<evidence type="ECO:0000256" key="1">
    <source>
        <dbReference type="SAM" id="Phobius"/>
    </source>
</evidence>
<feature type="transmembrane region" description="Helical" evidence="1">
    <location>
        <begin position="86"/>
        <end position="103"/>
    </location>
</feature>
<feature type="transmembrane region" description="Helical" evidence="1">
    <location>
        <begin position="270"/>
        <end position="297"/>
    </location>
</feature>
<feature type="transmembrane region" description="Helical" evidence="1">
    <location>
        <begin position="109"/>
        <end position="134"/>
    </location>
</feature>
<organism evidence="2 3">
    <name type="scientific">Xanthobacter oligotrophicus</name>
    <dbReference type="NCBI Taxonomy" id="2607286"/>
    <lineage>
        <taxon>Bacteria</taxon>
        <taxon>Pseudomonadati</taxon>
        <taxon>Pseudomonadota</taxon>
        <taxon>Alphaproteobacteria</taxon>
        <taxon>Hyphomicrobiales</taxon>
        <taxon>Xanthobacteraceae</taxon>
        <taxon>Xanthobacter</taxon>
    </lineage>
</organism>
<gene>
    <name evidence="2" type="ORF">V5F32_13930</name>
</gene>
<comment type="caution">
    <text evidence="2">The sequence shown here is derived from an EMBL/GenBank/DDBJ whole genome shotgun (WGS) entry which is preliminary data.</text>
</comment>
<dbReference type="Proteomes" id="UP001604002">
    <property type="component" value="Unassembled WGS sequence"/>
</dbReference>
<evidence type="ECO:0000313" key="3">
    <source>
        <dbReference type="Proteomes" id="UP001604002"/>
    </source>
</evidence>
<feature type="transmembrane region" description="Helical" evidence="1">
    <location>
        <begin position="176"/>
        <end position="196"/>
    </location>
</feature>
<feature type="transmembrane region" description="Helical" evidence="1">
    <location>
        <begin position="303"/>
        <end position="322"/>
    </location>
</feature>
<dbReference type="RefSeq" id="WP_393993060.1">
    <property type="nucleotide sequence ID" value="NZ_JBAFVH010000007.1"/>
</dbReference>
<protein>
    <submittedName>
        <fullName evidence="2">NnrS family protein</fullName>
    </submittedName>
</protein>
<name>A0ABW6ZZW5_9HYPH</name>
<dbReference type="EMBL" id="JBAFVH010000007">
    <property type="protein sequence ID" value="MFG1373269.1"/>
    <property type="molecule type" value="Genomic_DNA"/>
</dbReference>
<proteinExistence type="predicted"/>
<keyword evidence="1" id="KW-0472">Membrane</keyword>
<dbReference type="InterPro" id="IPR010266">
    <property type="entry name" value="NnrS"/>
</dbReference>
<feature type="transmembrane region" description="Helical" evidence="1">
    <location>
        <begin position="241"/>
        <end position="258"/>
    </location>
</feature>
<keyword evidence="3" id="KW-1185">Reference proteome</keyword>
<reference evidence="2 3" key="1">
    <citation type="submission" date="2024-02" db="EMBL/GenBank/DDBJ databases">
        <title>Expansion and revision of Xanthobacter and proposal of Roseixanthobacter gen. nov.</title>
        <authorList>
            <person name="Soltysiak M.P.M."/>
            <person name="Jalihal A."/>
            <person name="Ory A."/>
            <person name="Chrisophersen C."/>
            <person name="Lee A.D."/>
            <person name="Boulton J."/>
            <person name="Springer M."/>
        </authorList>
    </citation>
    <scope>NUCLEOTIDE SEQUENCE [LARGE SCALE GENOMIC DNA]</scope>
    <source>
        <strain evidence="2 3">23A</strain>
    </source>
</reference>
<dbReference type="Pfam" id="PF05940">
    <property type="entry name" value="NnrS"/>
    <property type="match status" value="1"/>
</dbReference>
<evidence type="ECO:0000313" key="2">
    <source>
        <dbReference type="EMBL" id="MFG1373269.1"/>
    </source>
</evidence>
<accession>A0ABW6ZZW5</accession>
<keyword evidence="1" id="KW-1133">Transmembrane helix</keyword>
<keyword evidence="1" id="KW-0812">Transmembrane</keyword>
<feature type="transmembrane region" description="Helical" evidence="1">
    <location>
        <begin position="343"/>
        <end position="362"/>
    </location>
</feature>
<feature type="transmembrane region" description="Helical" evidence="1">
    <location>
        <begin position="146"/>
        <end position="164"/>
    </location>
</feature>
<feature type="transmembrane region" description="Helical" evidence="1">
    <location>
        <begin position="20"/>
        <end position="42"/>
    </location>
</feature>
<feature type="transmembrane region" description="Helical" evidence="1">
    <location>
        <begin position="62"/>
        <end position="79"/>
    </location>
</feature>